<keyword evidence="3 6" id="KW-0540">Nuclease</keyword>
<protein>
    <recommendedName>
        <fullName evidence="6">Ribonuclease P protein component 3</fullName>
        <shortName evidence="6">RNase P component 3</shortName>
        <ecNumber evidence="6">3.1.26.5</ecNumber>
    </recommendedName>
    <alternativeName>
        <fullName evidence="6">Rpp30</fullName>
    </alternativeName>
</protein>
<gene>
    <name evidence="6" type="primary">rnp3</name>
    <name evidence="7" type="ORF">ABH15_12935</name>
</gene>
<keyword evidence="8" id="KW-1185">Reference proteome</keyword>
<dbReference type="AlphaFoldDB" id="A0A498GYC7"/>
<dbReference type="EC" id="3.1.26.5" evidence="6"/>
<evidence type="ECO:0000256" key="2">
    <source>
        <dbReference type="ARBA" id="ARBA00022694"/>
    </source>
</evidence>
<dbReference type="HAMAP" id="MF_00756">
    <property type="entry name" value="RNase_P_3"/>
    <property type="match status" value="1"/>
</dbReference>
<evidence type="ECO:0000256" key="3">
    <source>
        <dbReference type="ARBA" id="ARBA00022722"/>
    </source>
</evidence>
<dbReference type="GO" id="GO:0030677">
    <property type="term" value="C:ribonuclease P complex"/>
    <property type="evidence" value="ECO:0007669"/>
    <property type="project" value="UniProtKB-UniRule"/>
</dbReference>
<dbReference type="Pfam" id="PF01876">
    <property type="entry name" value="RNase_P_p30"/>
    <property type="match status" value="1"/>
</dbReference>
<dbReference type="GO" id="GO:0004526">
    <property type="term" value="F:ribonuclease P activity"/>
    <property type="evidence" value="ECO:0007669"/>
    <property type="project" value="UniProtKB-UniRule"/>
</dbReference>
<dbReference type="InterPro" id="IPR023539">
    <property type="entry name" value="RNase_P_comp-3_arc"/>
</dbReference>
<comment type="caution">
    <text evidence="7">The sequence shown here is derived from an EMBL/GenBank/DDBJ whole genome shotgun (WGS) entry which is preliminary data.</text>
</comment>
<comment type="catalytic activity">
    <reaction evidence="6">
        <text>Endonucleolytic cleavage of RNA, removing 5'-extranucleotides from tRNA precursor.</text>
        <dbReference type="EC" id="3.1.26.5"/>
    </reaction>
</comment>
<keyword evidence="5 6" id="KW-0378">Hydrolase</keyword>
<dbReference type="InterPro" id="IPR016195">
    <property type="entry name" value="Pol/histidinol_Pase-like"/>
</dbReference>
<name>A0A498GYC7_9EURY</name>
<evidence type="ECO:0000256" key="4">
    <source>
        <dbReference type="ARBA" id="ARBA00022759"/>
    </source>
</evidence>
<dbReference type="Gene3D" id="3.20.20.140">
    <property type="entry name" value="Metal-dependent hydrolases"/>
    <property type="match status" value="1"/>
</dbReference>
<sequence length="213" mass="23392">MNATDASVCPYPAGDSSIRRMAIEAAELGFDSLVSIDGNYADSDALSVLRGSIISASSVKEVLRQTKRAGEAADLVFVNAGDLAFNRAVVTVREVSVLRNIYKTPKNSFDHVTARSAAEKGVAVDINLYPIVHYRGVGRQKVLHRYADLLMLHRRYGFPLTLSSNARSILDQRSVREMHLLCSLFGMTDEEVRAALGSVSRLLEPERPVKVIE</sequence>
<dbReference type="EMBL" id="LHQS01000004">
    <property type="protein sequence ID" value="RXE55125.1"/>
    <property type="molecule type" value="Genomic_DNA"/>
</dbReference>
<comment type="subunit">
    <text evidence="6">Consists of a catalytic RNA component and at least 4-5 protein subunits.</text>
</comment>
<dbReference type="SUPFAM" id="SSF89550">
    <property type="entry name" value="PHP domain-like"/>
    <property type="match status" value="1"/>
</dbReference>
<evidence type="ECO:0000256" key="5">
    <source>
        <dbReference type="ARBA" id="ARBA00022801"/>
    </source>
</evidence>
<dbReference type="InterPro" id="IPR002738">
    <property type="entry name" value="RNase_P_p30"/>
</dbReference>
<reference evidence="7 8" key="1">
    <citation type="journal article" date="2015" name="Int. J. Syst. Evol. Microbiol.">
        <title>Methanoculleus taiwanensis sp. nov., a methanogen isolated from deep marine sediment at the deformation front area near Taiwan.</title>
        <authorList>
            <person name="Weng C.Y."/>
            <person name="Chen S.C."/>
            <person name="Lai M.C."/>
            <person name="Wu S.Y."/>
            <person name="Lin S."/>
            <person name="Yang T.F."/>
            <person name="Chen P.C."/>
        </authorList>
    </citation>
    <scope>NUCLEOTIDE SEQUENCE [LARGE SCALE GENOMIC DNA]</scope>
    <source>
        <strain evidence="7 8">CYW4</strain>
    </source>
</reference>
<keyword evidence="4 6" id="KW-0255">Endonuclease</keyword>
<proteinExistence type="inferred from homology"/>
<comment type="function">
    <text evidence="6">Part of ribonuclease P, a protein complex that generates mature tRNA molecules by cleaving their 5'-ends.</text>
</comment>
<evidence type="ECO:0000313" key="7">
    <source>
        <dbReference type="EMBL" id="RXE55125.1"/>
    </source>
</evidence>
<comment type="similarity">
    <text evidence="6">Belongs to the eukaryotic/archaeal RNase P protein component 3 family.</text>
</comment>
<keyword evidence="2 6" id="KW-0819">tRNA processing</keyword>
<accession>A0A498GYC7</accession>
<dbReference type="GO" id="GO:0001682">
    <property type="term" value="P:tRNA 5'-leader removal"/>
    <property type="evidence" value="ECO:0007669"/>
    <property type="project" value="UniProtKB-UniRule"/>
</dbReference>
<dbReference type="GO" id="GO:0005737">
    <property type="term" value="C:cytoplasm"/>
    <property type="evidence" value="ECO:0007669"/>
    <property type="project" value="UniProtKB-SubCell"/>
</dbReference>
<evidence type="ECO:0000256" key="1">
    <source>
        <dbReference type="ARBA" id="ARBA00022490"/>
    </source>
</evidence>
<comment type="subcellular location">
    <subcellularLocation>
        <location evidence="6">Cytoplasm</location>
    </subcellularLocation>
</comment>
<keyword evidence="1 6" id="KW-0963">Cytoplasm</keyword>
<organism evidence="7 8">
    <name type="scientific">Methanoculleus taiwanensis</name>
    <dbReference type="NCBI Taxonomy" id="1550565"/>
    <lineage>
        <taxon>Archaea</taxon>
        <taxon>Methanobacteriati</taxon>
        <taxon>Methanobacteriota</taxon>
        <taxon>Stenosarchaea group</taxon>
        <taxon>Methanomicrobia</taxon>
        <taxon>Methanomicrobiales</taxon>
        <taxon>Methanomicrobiaceae</taxon>
        <taxon>Methanoculleus</taxon>
    </lineage>
</organism>
<evidence type="ECO:0000313" key="8">
    <source>
        <dbReference type="Proteomes" id="UP000290932"/>
    </source>
</evidence>
<evidence type="ECO:0000256" key="6">
    <source>
        <dbReference type="HAMAP-Rule" id="MF_00756"/>
    </source>
</evidence>
<dbReference type="Proteomes" id="UP000290932">
    <property type="component" value="Unassembled WGS sequence"/>
</dbReference>